<accession>A0ABS4ZWM6</accession>
<proteinExistence type="predicted"/>
<feature type="domain" description="CN hydrolase" evidence="2">
    <location>
        <begin position="16"/>
        <end position="276"/>
    </location>
</feature>
<dbReference type="InterPro" id="IPR003010">
    <property type="entry name" value="C-N_Hydrolase"/>
</dbReference>
<keyword evidence="1" id="KW-0378">Hydrolase</keyword>
<dbReference type="PANTHER" id="PTHR43674:SF2">
    <property type="entry name" value="BETA-UREIDOPROPIONASE"/>
    <property type="match status" value="1"/>
</dbReference>
<comment type="caution">
    <text evidence="3">The sequence shown here is derived from an EMBL/GenBank/DDBJ whole genome shotgun (WGS) entry which is preliminary data.</text>
</comment>
<dbReference type="InterPro" id="IPR050345">
    <property type="entry name" value="Aliph_Amidase/BUP"/>
</dbReference>
<dbReference type="SUPFAM" id="SSF56317">
    <property type="entry name" value="Carbon-nitrogen hydrolase"/>
    <property type="match status" value="1"/>
</dbReference>
<reference evidence="3 4" key="1">
    <citation type="submission" date="2021-03" db="EMBL/GenBank/DDBJ databases">
        <title>Sequencing the genomes of 1000 actinobacteria strains.</title>
        <authorList>
            <person name="Klenk H.-P."/>
        </authorList>
    </citation>
    <scope>NUCLEOTIDE SEQUENCE [LARGE SCALE GENOMIC DNA]</scope>
    <source>
        <strain evidence="3 4">DSM 46713</strain>
    </source>
</reference>
<evidence type="ECO:0000313" key="3">
    <source>
        <dbReference type="EMBL" id="MBP2453581.1"/>
    </source>
</evidence>
<dbReference type="Proteomes" id="UP000694460">
    <property type="component" value="Unassembled WGS sequence"/>
</dbReference>
<protein>
    <submittedName>
        <fullName evidence="3">Amidohydrolase</fullName>
    </submittedName>
</protein>
<dbReference type="EMBL" id="JAGIOP010000002">
    <property type="protein sequence ID" value="MBP2453581.1"/>
    <property type="molecule type" value="Genomic_DNA"/>
</dbReference>
<dbReference type="CDD" id="cd07197">
    <property type="entry name" value="nitrilase"/>
    <property type="match status" value="1"/>
</dbReference>
<evidence type="ECO:0000259" key="2">
    <source>
        <dbReference type="PROSITE" id="PS50263"/>
    </source>
</evidence>
<dbReference type="InterPro" id="IPR036526">
    <property type="entry name" value="C-N_Hydrolase_sf"/>
</dbReference>
<sequence>MCPPVHQQPEERSIMVLAAAIQLEATLADVPANLAACERLGDEAGRAGARIIALPEFFSTGIGFADSLADAALPPDGAATQLLTTLAHRHAALVGGSFLCRDADGHVRNAYLLADPTGIIGRHDKDFPTMWENAFYVGGNDDGIIDADGFHVGAAVCWELMRTGTVRRLQGRVDLLMTGSGWWSIPQWRPRTVFDHIERNNRLTARAAAASFARYVGAPCVHAAHAGNLECSMPWLPATYRGHFEGSTMITTASGEIVAERRAEEGEGVVLGEITVGRQDPSLPTPTGYWLHKRGLLPSAVWHYQRWHGRPWYQRNVAGTPS</sequence>
<dbReference type="Gene3D" id="3.60.110.10">
    <property type="entry name" value="Carbon-nitrogen hydrolase"/>
    <property type="match status" value="1"/>
</dbReference>
<name>A0ABS4ZWM6_9MYCO</name>
<dbReference type="PROSITE" id="PS50263">
    <property type="entry name" value="CN_HYDROLASE"/>
    <property type="match status" value="1"/>
</dbReference>
<organism evidence="3 4">
    <name type="scientific">Mycolicibacterium lutetiense</name>
    <dbReference type="NCBI Taxonomy" id="1641992"/>
    <lineage>
        <taxon>Bacteria</taxon>
        <taxon>Bacillati</taxon>
        <taxon>Actinomycetota</taxon>
        <taxon>Actinomycetes</taxon>
        <taxon>Mycobacteriales</taxon>
        <taxon>Mycobacteriaceae</taxon>
        <taxon>Mycolicibacterium</taxon>
    </lineage>
</organism>
<evidence type="ECO:0000313" key="4">
    <source>
        <dbReference type="Proteomes" id="UP000694460"/>
    </source>
</evidence>
<dbReference type="PANTHER" id="PTHR43674">
    <property type="entry name" value="NITRILASE C965.09-RELATED"/>
    <property type="match status" value="1"/>
</dbReference>
<gene>
    <name evidence="3" type="ORF">JOF57_003494</name>
</gene>
<dbReference type="Pfam" id="PF00795">
    <property type="entry name" value="CN_hydrolase"/>
    <property type="match status" value="1"/>
</dbReference>
<keyword evidence="4" id="KW-1185">Reference proteome</keyword>
<evidence type="ECO:0000256" key="1">
    <source>
        <dbReference type="ARBA" id="ARBA00022801"/>
    </source>
</evidence>